<reference evidence="2 3" key="1">
    <citation type="submission" date="2020-07" db="EMBL/GenBank/DDBJ databases">
        <authorList>
            <person name="Feng H."/>
        </authorList>
    </citation>
    <scope>NUCLEOTIDE SEQUENCE [LARGE SCALE GENOMIC DNA]</scope>
    <source>
        <strain evidence="3">s-11</strain>
    </source>
</reference>
<dbReference type="EMBL" id="JACEIP010000018">
    <property type="protein sequence ID" value="MBA4543572.1"/>
    <property type="molecule type" value="Genomic_DNA"/>
</dbReference>
<organism evidence="2 3">
    <name type="scientific">Thermoactinomyces daqus</name>
    <dbReference type="NCBI Taxonomy" id="1329516"/>
    <lineage>
        <taxon>Bacteria</taxon>
        <taxon>Bacillati</taxon>
        <taxon>Bacillota</taxon>
        <taxon>Bacilli</taxon>
        <taxon>Bacillales</taxon>
        <taxon>Thermoactinomycetaceae</taxon>
        <taxon>Thermoactinomyces</taxon>
    </lineage>
</organism>
<dbReference type="OrthoDB" id="2987913at2"/>
<dbReference type="AlphaFoldDB" id="A0A7W1XBE9"/>
<dbReference type="Proteomes" id="UP000530514">
    <property type="component" value="Unassembled WGS sequence"/>
</dbReference>
<accession>A0A7W1XBE9</accession>
<proteinExistence type="predicted"/>
<evidence type="ECO:0000313" key="3">
    <source>
        <dbReference type="Proteomes" id="UP000530514"/>
    </source>
</evidence>
<keyword evidence="3" id="KW-1185">Reference proteome</keyword>
<gene>
    <name evidence="2" type="ORF">H1164_11775</name>
</gene>
<evidence type="ECO:0000313" key="2">
    <source>
        <dbReference type="EMBL" id="MBA4543572.1"/>
    </source>
</evidence>
<name>A0A7W1XBE9_9BACL</name>
<comment type="caution">
    <text evidence="2">The sequence shown here is derived from an EMBL/GenBank/DDBJ whole genome shotgun (WGS) entry which is preliminary data.</text>
</comment>
<keyword evidence="1" id="KW-0175">Coiled coil</keyword>
<sequence length="168" mass="18553">MKFLKILAILVLSGLLINSITMTQQMKKIEASLEDNLESIQKLNQVQASIIRKNEELGQMSNTLNKLDQNLDQVIGKTGETLALLTEVVRYNSGSLALNEQMEKSSKNAGTQISAVDSSMSALAPYLSDLDQLLKQLAATAKKDEQHLNDIYHSTRELNQKTPGVKLP</sequence>
<dbReference type="RefSeq" id="WP_033101544.1">
    <property type="nucleotide sequence ID" value="NZ_JACEIP010000018.1"/>
</dbReference>
<feature type="coiled-coil region" evidence="1">
    <location>
        <begin position="26"/>
        <end position="70"/>
    </location>
</feature>
<protein>
    <submittedName>
        <fullName evidence="2">Uncharacterized protein</fullName>
    </submittedName>
</protein>
<evidence type="ECO:0000256" key="1">
    <source>
        <dbReference type="SAM" id="Coils"/>
    </source>
</evidence>